<sequence length="158" mass="18476">MSERMEVKERLTKTVDYLKQIKEVGSDELKDRLVAWGISDRKNKEAYVAQSADLALALEYLSPDLSETLRKRGKNLIEKNISKEYQAEFFERLREKKQERIISADFRKDGEESEKAVRRLVERLKQAEVKPAVAAYLNVKEKHAEKFNENKTAILRCE</sequence>
<accession>A0A1L8WQA4</accession>
<proteinExistence type="predicted"/>
<evidence type="ECO:0000313" key="2">
    <source>
        <dbReference type="Proteomes" id="UP000182152"/>
    </source>
</evidence>
<protein>
    <submittedName>
        <fullName evidence="1">Uncharacterized protein</fullName>
    </submittedName>
</protein>
<dbReference type="OrthoDB" id="9812744at2"/>
<gene>
    <name evidence="1" type="ORF">RV14_GL002005</name>
</gene>
<dbReference type="RefSeq" id="WP_071855032.1">
    <property type="nucleotide sequence ID" value="NZ_JXLB01000006.1"/>
</dbReference>
<name>A0A1L8WQA4_9ENTE</name>
<dbReference type="Proteomes" id="UP000182152">
    <property type="component" value="Unassembled WGS sequence"/>
</dbReference>
<dbReference type="AlphaFoldDB" id="A0A1L8WQA4"/>
<reference evidence="1 2" key="1">
    <citation type="submission" date="2014-12" db="EMBL/GenBank/DDBJ databases">
        <title>Draft genome sequences of 29 type strains of Enterococci.</title>
        <authorList>
            <person name="Zhong Z."/>
            <person name="Sun Z."/>
            <person name="Liu W."/>
            <person name="Zhang W."/>
            <person name="Zhang H."/>
        </authorList>
    </citation>
    <scope>NUCLEOTIDE SEQUENCE [LARGE SCALE GENOMIC DNA]</scope>
    <source>
        <strain evidence="1 2">DSM 15687</strain>
    </source>
</reference>
<evidence type="ECO:0000313" key="1">
    <source>
        <dbReference type="EMBL" id="OJG83002.1"/>
    </source>
</evidence>
<organism evidence="1 2">
    <name type="scientific">Enterococcus ratti</name>
    <dbReference type="NCBI Taxonomy" id="150033"/>
    <lineage>
        <taxon>Bacteria</taxon>
        <taxon>Bacillati</taxon>
        <taxon>Bacillota</taxon>
        <taxon>Bacilli</taxon>
        <taxon>Lactobacillales</taxon>
        <taxon>Enterococcaceae</taxon>
        <taxon>Enterococcus</taxon>
    </lineage>
</organism>
<dbReference type="EMBL" id="JXLB01000006">
    <property type="protein sequence ID" value="OJG83002.1"/>
    <property type="molecule type" value="Genomic_DNA"/>
</dbReference>
<keyword evidence="2" id="KW-1185">Reference proteome</keyword>
<dbReference type="STRING" id="150033.RV14_GL002005"/>
<comment type="caution">
    <text evidence="1">The sequence shown here is derived from an EMBL/GenBank/DDBJ whole genome shotgun (WGS) entry which is preliminary data.</text>
</comment>